<dbReference type="Proteomes" id="UP000838412">
    <property type="component" value="Chromosome 15"/>
</dbReference>
<dbReference type="AlphaFoldDB" id="A0A8J9Z391"/>
<dbReference type="Gene3D" id="4.10.1000.10">
    <property type="entry name" value="Zinc finger, CCCH-type"/>
    <property type="match status" value="1"/>
</dbReference>
<dbReference type="GO" id="GO:0003676">
    <property type="term" value="F:nucleic acid binding"/>
    <property type="evidence" value="ECO:0007669"/>
    <property type="project" value="InterPro"/>
</dbReference>
<reference evidence="8" key="1">
    <citation type="submission" date="2022-01" db="EMBL/GenBank/DDBJ databases">
        <authorList>
            <person name="Braso-Vives M."/>
        </authorList>
    </citation>
    <scope>NUCLEOTIDE SEQUENCE</scope>
</reference>
<dbReference type="OrthoDB" id="8117466at2759"/>
<evidence type="ECO:0000256" key="2">
    <source>
        <dbReference type="ARBA" id="ARBA00022723"/>
    </source>
</evidence>
<protein>
    <recommendedName>
        <fullName evidence="1">Cleavage and polyadenylation specificity factor subunit 4</fullName>
    </recommendedName>
</protein>
<proteinExistence type="predicted"/>
<keyword evidence="3 5" id="KW-0863">Zinc-finger</keyword>
<evidence type="ECO:0000256" key="5">
    <source>
        <dbReference type="PROSITE-ProRule" id="PRU00723"/>
    </source>
</evidence>
<dbReference type="InterPro" id="IPR021139">
    <property type="entry name" value="NYN"/>
</dbReference>
<gene>
    <name evidence="8" type="primary">Hypp7709</name>
    <name evidence="8" type="ORF">BLAG_LOCUS8405</name>
</gene>
<keyword evidence="2 5" id="KW-0479">Metal-binding</keyword>
<dbReference type="GO" id="GO:0004540">
    <property type="term" value="F:RNA nuclease activity"/>
    <property type="evidence" value="ECO:0007669"/>
    <property type="project" value="InterPro"/>
</dbReference>
<dbReference type="InterPro" id="IPR036855">
    <property type="entry name" value="Znf_CCCH_sf"/>
</dbReference>
<organism evidence="8 9">
    <name type="scientific">Branchiostoma lanceolatum</name>
    <name type="common">Common lancelet</name>
    <name type="synonym">Amphioxus lanceolatum</name>
    <dbReference type="NCBI Taxonomy" id="7740"/>
    <lineage>
        <taxon>Eukaryota</taxon>
        <taxon>Metazoa</taxon>
        <taxon>Chordata</taxon>
        <taxon>Cephalochordata</taxon>
        <taxon>Leptocardii</taxon>
        <taxon>Amphioxiformes</taxon>
        <taxon>Branchiostomatidae</taxon>
        <taxon>Branchiostoma</taxon>
    </lineage>
</organism>
<dbReference type="InterPro" id="IPR000571">
    <property type="entry name" value="Znf_CCCH"/>
</dbReference>
<dbReference type="PROSITE" id="PS50158">
    <property type="entry name" value="ZF_CCHC"/>
    <property type="match status" value="1"/>
</dbReference>
<accession>A0A8J9Z391</accession>
<evidence type="ECO:0000259" key="7">
    <source>
        <dbReference type="PROSITE" id="PS50158"/>
    </source>
</evidence>
<dbReference type="EMBL" id="OV696700">
    <property type="protein sequence ID" value="CAH1246356.1"/>
    <property type="molecule type" value="Genomic_DNA"/>
</dbReference>
<dbReference type="SMART" id="SM00356">
    <property type="entry name" value="ZnF_C3H1"/>
    <property type="match status" value="1"/>
</dbReference>
<evidence type="ECO:0000256" key="4">
    <source>
        <dbReference type="ARBA" id="ARBA00022833"/>
    </source>
</evidence>
<keyword evidence="9" id="KW-1185">Reference proteome</keyword>
<feature type="zinc finger region" description="C3H1-type" evidence="5">
    <location>
        <begin position="287"/>
        <end position="318"/>
    </location>
</feature>
<evidence type="ECO:0000313" key="9">
    <source>
        <dbReference type="Proteomes" id="UP000838412"/>
    </source>
</evidence>
<dbReference type="Pfam" id="PF01936">
    <property type="entry name" value="NYN"/>
    <property type="match status" value="1"/>
</dbReference>
<evidence type="ECO:0000259" key="6">
    <source>
        <dbReference type="PROSITE" id="PS50103"/>
    </source>
</evidence>
<dbReference type="InterPro" id="IPR001878">
    <property type="entry name" value="Znf_CCHC"/>
</dbReference>
<feature type="domain" description="CCHC-type" evidence="7">
    <location>
        <begin position="322"/>
        <end position="337"/>
    </location>
</feature>
<evidence type="ECO:0000256" key="1">
    <source>
        <dbReference type="ARBA" id="ARBA00016264"/>
    </source>
</evidence>
<dbReference type="GO" id="GO:0008270">
    <property type="term" value="F:zinc ion binding"/>
    <property type="evidence" value="ECO:0007669"/>
    <property type="project" value="UniProtKB-KW"/>
</dbReference>
<dbReference type="SUPFAM" id="SSF90229">
    <property type="entry name" value="CCCH zinc finger"/>
    <property type="match status" value="1"/>
</dbReference>
<evidence type="ECO:0000256" key="3">
    <source>
        <dbReference type="ARBA" id="ARBA00022771"/>
    </source>
</evidence>
<feature type="domain" description="C3H1-type" evidence="6">
    <location>
        <begin position="287"/>
        <end position="318"/>
    </location>
</feature>
<name>A0A8J9Z391_BRALA</name>
<evidence type="ECO:0000313" key="8">
    <source>
        <dbReference type="EMBL" id="CAH1246356.1"/>
    </source>
</evidence>
<dbReference type="Gene3D" id="3.40.50.1010">
    <property type="entry name" value="5'-nuclease"/>
    <property type="match status" value="1"/>
</dbReference>
<keyword evidence="4 5" id="KW-0862">Zinc</keyword>
<sequence>MASGGIKDGTSSSGVWIFVDDSNLWIEAKKLSASRRHMETYEDPRIRINDEKLQEVVADNRHVNKGTVYGSGPKKIWDRSRWSVSTHKRSGITGKEKKVDTQIVADIVELVCSPDNLQKGNTVIIITGDADILPAVRKAMERTPWKVEMRMWGSSLAEEINQESHLYPGRLSVKTLDEDIDNILFIDYVFNKTKRRKGDLLPNNAVVLVNPEVGVDVPMSWKVEMDKECLYPFRYYQDSRLDKSDKLIVVVFFLLEDGLDYMRAKIQSSSDLSLNADYVLTYSDYFQYKTVLCKYYDDDSLEEGCPYGDMCDYAHGQADASCIKCRKRGHLTKRCPEP</sequence>
<dbReference type="PROSITE" id="PS50103">
    <property type="entry name" value="ZF_C3H1"/>
    <property type="match status" value="1"/>
</dbReference>